<comment type="caution">
    <text evidence="2">The sequence shown here is derived from an EMBL/GenBank/DDBJ whole genome shotgun (WGS) entry which is preliminary data.</text>
</comment>
<organism evidence="2 3">
    <name type="scientific">Bifidobacterium asteroides</name>
    <dbReference type="NCBI Taxonomy" id="1684"/>
    <lineage>
        <taxon>Bacteria</taxon>
        <taxon>Bacillati</taxon>
        <taxon>Actinomycetota</taxon>
        <taxon>Actinomycetes</taxon>
        <taxon>Bifidobacteriales</taxon>
        <taxon>Bifidobacteriaceae</taxon>
        <taxon>Bifidobacterium</taxon>
    </lineage>
</organism>
<protein>
    <submittedName>
        <fullName evidence="2">Fructotransferase</fullName>
    </submittedName>
</protein>
<dbReference type="OrthoDB" id="2501618at2"/>
<reference evidence="2 3" key="1">
    <citation type="submission" date="2018-05" db="EMBL/GenBank/DDBJ databases">
        <title>Reference genomes for bee gut microbiota database.</title>
        <authorList>
            <person name="Ellegaard K.M."/>
        </authorList>
    </citation>
    <scope>NUCLEOTIDE SEQUENCE [LARGE SCALE GENOMIC DNA]</scope>
    <source>
        <strain evidence="2 3">ESL0199</strain>
    </source>
</reference>
<evidence type="ECO:0000313" key="2">
    <source>
        <dbReference type="EMBL" id="PXY86746.1"/>
    </source>
</evidence>
<dbReference type="SUPFAM" id="SSF51126">
    <property type="entry name" value="Pectin lyase-like"/>
    <property type="match status" value="1"/>
</dbReference>
<dbReference type="InterPro" id="IPR011050">
    <property type="entry name" value="Pectin_lyase_fold/virulence"/>
</dbReference>
<proteinExistence type="predicted"/>
<dbReference type="Pfam" id="PF05048">
    <property type="entry name" value="NosD"/>
    <property type="match status" value="1"/>
</dbReference>
<dbReference type="InterPro" id="IPR012334">
    <property type="entry name" value="Pectin_lyas_fold"/>
</dbReference>
<feature type="domain" description="Periplasmic copper-binding protein NosD beta helix" evidence="1">
    <location>
        <begin position="160"/>
        <end position="302"/>
    </location>
</feature>
<evidence type="ECO:0000259" key="1">
    <source>
        <dbReference type="Pfam" id="PF05048"/>
    </source>
</evidence>
<evidence type="ECO:0000313" key="3">
    <source>
        <dbReference type="Proteomes" id="UP000248128"/>
    </source>
</evidence>
<accession>A0A318MGN6</accession>
<sequence>MTSRTYYDVTQWPVGDPYKDIGLVINSMIKDIKRNQSQIDLDEGGKPGATIFIPPGDYHLETQVLIDISYLSIVGSGHGFTSSSIRFNLSQANEQSLHELWPGGSRILVNLKPRKDDETSSAAFLIKRDGSPRISSVEFSHFCIDGLHFVDDGSSEKNPENTYINGKTGIYVACAQDSFRVNGMGLVYLEHGIIIKQADALSIHDNFIAECGNCIELRDWGQASKITDNLIGAGYKGYSIFAEHFGGLLISSNNIFPRGASSIYFKNVVRSTITSNRLHSFYPGMIDLRDDSSDNLVAANHIYRAHEPWPPMQDHDNGLNDLYGIVRIDGNNNSLIANHFSDILDSTSINPIGTTPVIIHLINGSGNYIASNHIVATTETENSLEEEEKDSSDSCFSTQVTAMLSGEAARSINFLAVQVDPPSSHNMILDTGTSSQIRMDKTSNACRPLPEQPV</sequence>
<dbReference type="AlphaFoldDB" id="A0A318MGN6"/>
<gene>
    <name evidence="2" type="ORF">DKK74_08040</name>
</gene>
<dbReference type="CDD" id="cd21111">
    <property type="entry name" value="IFTase"/>
    <property type="match status" value="1"/>
</dbReference>
<dbReference type="GO" id="GO:0016740">
    <property type="term" value="F:transferase activity"/>
    <property type="evidence" value="ECO:0007669"/>
    <property type="project" value="UniProtKB-KW"/>
</dbReference>
<dbReference type="InterPro" id="IPR007742">
    <property type="entry name" value="NosD_dom"/>
</dbReference>
<dbReference type="Gene3D" id="2.160.20.10">
    <property type="entry name" value="Single-stranded right-handed beta-helix, Pectin lyase-like"/>
    <property type="match status" value="1"/>
</dbReference>
<dbReference type="Proteomes" id="UP000248128">
    <property type="component" value="Unassembled WGS sequence"/>
</dbReference>
<keyword evidence="2" id="KW-0808">Transferase</keyword>
<dbReference type="EMBL" id="QGLK01000005">
    <property type="protein sequence ID" value="PXY86746.1"/>
    <property type="molecule type" value="Genomic_DNA"/>
</dbReference>
<name>A0A318MGN6_9BIFI</name>
<dbReference type="RefSeq" id="WP_110413562.1">
    <property type="nucleotide sequence ID" value="NZ_QGLK01000005.1"/>
</dbReference>